<accession>A0A6C0H1D1</accession>
<dbReference type="Gene3D" id="1.25.40.80">
    <property type="match status" value="1"/>
</dbReference>
<dbReference type="Gene3D" id="1.10.10.1710">
    <property type="entry name" value="Deoxyribodipyrimidine photolyase-related"/>
    <property type="match status" value="1"/>
</dbReference>
<dbReference type="SUPFAM" id="SSF48173">
    <property type="entry name" value="Cryptochrome/photolyase FAD-binding domain"/>
    <property type="match status" value="1"/>
</dbReference>
<dbReference type="InterPro" id="IPR007357">
    <property type="entry name" value="PhrB-like"/>
</dbReference>
<sequence>MIFIIFPTQLYNDIKILDEYKKIYLLEDTRYFTDFKFHKLKLAYHRATMKKYYDYLKTKNINVSYINFDKVTKTFYKSLKEVAFYDPYDNKLIEKLEKLLKCNILPQQQFVITNEEIISNKDLFYNNGKYRNDLFYKFMRKKLNILIKKEGKPEGDKWSFDLENRKSLPKNIKIPDLPKINKNKYITESINYINTNFNDNYGSLDNFIYPIDHNSSIDWLNSFLEKRLNSFGPYEDAVSTENDFIFHSVLTPMMNIGLLKDIEVINISYEFYKNNNIKLASFEGFIRQIIGWRTYVYSLYILEGKNMYNSNQLKNKKKISEKWWDSVKIEPIDFLINKIIKYAYVHHIERLMYLSNWMLMNNIHPKEVYRIFMEWTIDAYEWVMIPNVFGMGQFASDLMMTRPYFSSSNYILKMSNFKKGEWCKIWDSVYYSFINKHEKLLASNYATAMQVKHWKNKSKNEQQELLKIAKKYNKTI</sequence>
<dbReference type="InterPro" id="IPR052551">
    <property type="entry name" value="UV-DNA_repair_photolyase"/>
</dbReference>
<dbReference type="InterPro" id="IPR036134">
    <property type="entry name" value="Crypto/Photolyase_FAD-like_sf"/>
</dbReference>
<dbReference type="PANTHER" id="PTHR38657:SF1">
    <property type="entry name" value="SLR1343 PROTEIN"/>
    <property type="match status" value="1"/>
</dbReference>
<dbReference type="Gene3D" id="1.10.579.10">
    <property type="entry name" value="DNA Cyclobutane Dipyrimidine Photolyase, subunit A, domain 3"/>
    <property type="match status" value="1"/>
</dbReference>
<dbReference type="Pfam" id="PF04244">
    <property type="entry name" value="DPRP"/>
    <property type="match status" value="1"/>
</dbReference>
<organism evidence="1">
    <name type="scientific">viral metagenome</name>
    <dbReference type="NCBI Taxonomy" id="1070528"/>
    <lineage>
        <taxon>unclassified sequences</taxon>
        <taxon>metagenomes</taxon>
        <taxon>organismal metagenomes</taxon>
    </lineage>
</organism>
<dbReference type="AlphaFoldDB" id="A0A6C0H1D1"/>
<dbReference type="EMBL" id="MN739836">
    <property type="protein sequence ID" value="QHT74036.1"/>
    <property type="molecule type" value="Genomic_DNA"/>
</dbReference>
<dbReference type="PANTHER" id="PTHR38657">
    <property type="entry name" value="SLR1343 PROTEIN"/>
    <property type="match status" value="1"/>
</dbReference>
<evidence type="ECO:0008006" key="2">
    <source>
        <dbReference type="Google" id="ProtNLM"/>
    </source>
</evidence>
<protein>
    <recommendedName>
        <fullName evidence="2">Cryptochrome/DNA photolyase FAD-binding domain-containing protein</fullName>
    </recommendedName>
</protein>
<name>A0A6C0H1D1_9ZZZZ</name>
<proteinExistence type="predicted"/>
<dbReference type="Gene3D" id="3.40.50.620">
    <property type="entry name" value="HUPs"/>
    <property type="match status" value="1"/>
</dbReference>
<evidence type="ECO:0000313" key="1">
    <source>
        <dbReference type="EMBL" id="QHT74036.1"/>
    </source>
</evidence>
<reference evidence="1" key="1">
    <citation type="journal article" date="2020" name="Nature">
        <title>Giant virus diversity and host interactions through global metagenomics.</title>
        <authorList>
            <person name="Schulz F."/>
            <person name="Roux S."/>
            <person name="Paez-Espino D."/>
            <person name="Jungbluth S."/>
            <person name="Walsh D.A."/>
            <person name="Denef V.J."/>
            <person name="McMahon K.D."/>
            <person name="Konstantinidis K.T."/>
            <person name="Eloe-Fadrosh E.A."/>
            <person name="Kyrpides N.C."/>
            <person name="Woyke T."/>
        </authorList>
    </citation>
    <scope>NUCLEOTIDE SEQUENCE</scope>
    <source>
        <strain evidence="1">GVMAG-M-3300023179-4</strain>
    </source>
</reference>
<dbReference type="InterPro" id="IPR014729">
    <property type="entry name" value="Rossmann-like_a/b/a_fold"/>
</dbReference>